<proteinExistence type="predicted"/>
<dbReference type="GO" id="GO:0019867">
    <property type="term" value="C:outer membrane"/>
    <property type="evidence" value="ECO:0007669"/>
    <property type="project" value="InterPro"/>
</dbReference>
<evidence type="ECO:0000256" key="4">
    <source>
        <dbReference type="ARBA" id="ARBA00023136"/>
    </source>
</evidence>
<evidence type="ECO:0000259" key="8">
    <source>
        <dbReference type="PROSITE" id="PS51779"/>
    </source>
</evidence>
<reference evidence="9 10" key="1">
    <citation type="journal article" date="2018" name="ACS Chem. Biol.">
        <title>Ketoreductase domain dysfunction expands chemodiversity: malyngamide biosynthesis in the cyanobacterium Okeania hirsuta.</title>
        <authorList>
            <person name="Moss N.A."/>
            <person name="Leao T."/>
            <person name="Rankin M."/>
            <person name="McCullough T.M."/>
            <person name="Qu P."/>
            <person name="Korobeynikov A."/>
            <person name="Smith J.L."/>
            <person name="Gerwick L."/>
            <person name="Gerwick W.H."/>
        </authorList>
    </citation>
    <scope>NUCLEOTIDE SEQUENCE [LARGE SCALE GENOMIC DNA]</scope>
    <source>
        <strain evidence="9 10">PAB10Feb10-1</strain>
    </source>
</reference>
<name>A0A3N6PLS8_9CYAN</name>
<organism evidence="9 10">
    <name type="scientific">Okeania hirsuta</name>
    <dbReference type="NCBI Taxonomy" id="1458930"/>
    <lineage>
        <taxon>Bacteria</taxon>
        <taxon>Bacillati</taxon>
        <taxon>Cyanobacteriota</taxon>
        <taxon>Cyanophyceae</taxon>
        <taxon>Oscillatoriophycideae</taxon>
        <taxon>Oscillatoriales</taxon>
        <taxon>Microcoleaceae</taxon>
        <taxon>Okeania</taxon>
    </lineage>
</organism>
<dbReference type="Gene3D" id="2.40.160.50">
    <property type="entry name" value="membrane protein fhac: a member of the omp85/tpsb transporter family"/>
    <property type="match status" value="1"/>
</dbReference>
<keyword evidence="10" id="KW-1185">Reference proteome</keyword>
<comment type="caution">
    <text evidence="9">The sequence shown here is derived from an EMBL/GenBank/DDBJ whole genome shotgun (WGS) entry which is preliminary data.</text>
</comment>
<evidence type="ECO:0000256" key="5">
    <source>
        <dbReference type="ARBA" id="ARBA00023237"/>
    </source>
</evidence>
<dbReference type="OrthoDB" id="9776356at2"/>
<evidence type="ECO:0000256" key="3">
    <source>
        <dbReference type="ARBA" id="ARBA00022729"/>
    </source>
</evidence>
<dbReference type="PROSITE" id="PS51779">
    <property type="entry name" value="POTRA"/>
    <property type="match status" value="1"/>
</dbReference>
<feature type="chain" id="PRO_5018131517" description="POTRA domain-containing protein" evidence="7">
    <location>
        <begin position="26"/>
        <end position="1020"/>
    </location>
</feature>
<evidence type="ECO:0000256" key="7">
    <source>
        <dbReference type="SAM" id="SignalP"/>
    </source>
</evidence>
<dbReference type="InterPro" id="IPR010827">
    <property type="entry name" value="BamA/TamA_POTRA"/>
</dbReference>
<keyword evidence="2" id="KW-0812">Transmembrane</keyword>
<dbReference type="EMBL" id="RCBY01000001">
    <property type="protein sequence ID" value="RQH57608.1"/>
    <property type="molecule type" value="Genomic_DNA"/>
</dbReference>
<keyword evidence="5" id="KW-0998">Cell outer membrane</keyword>
<dbReference type="Pfam" id="PF08479">
    <property type="entry name" value="POTRA_2"/>
    <property type="match status" value="1"/>
</dbReference>
<evidence type="ECO:0000313" key="10">
    <source>
        <dbReference type="Proteomes" id="UP000269154"/>
    </source>
</evidence>
<dbReference type="InterPro" id="IPR013686">
    <property type="entry name" value="Polypept-transport_assoc_ShlB"/>
</dbReference>
<feature type="domain" description="POTRA" evidence="8">
    <location>
        <begin position="500"/>
        <end position="575"/>
    </location>
</feature>
<feature type="compositionally biased region" description="Polar residues" evidence="6">
    <location>
        <begin position="409"/>
        <end position="419"/>
    </location>
</feature>
<gene>
    <name evidence="9" type="ORF">D5R40_00310</name>
</gene>
<dbReference type="Proteomes" id="UP000269154">
    <property type="component" value="Unassembled WGS sequence"/>
</dbReference>
<comment type="subcellular location">
    <subcellularLocation>
        <location evidence="1">Membrane</location>
    </subcellularLocation>
</comment>
<keyword evidence="4" id="KW-0472">Membrane</keyword>
<feature type="region of interest" description="Disordered" evidence="6">
    <location>
        <begin position="749"/>
        <end position="768"/>
    </location>
</feature>
<evidence type="ECO:0000256" key="1">
    <source>
        <dbReference type="ARBA" id="ARBA00004370"/>
    </source>
</evidence>
<dbReference type="Pfam" id="PF07244">
    <property type="entry name" value="POTRA"/>
    <property type="match status" value="2"/>
</dbReference>
<dbReference type="Gene3D" id="3.10.20.310">
    <property type="entry name" value="membrane protein fhac"/>
    <property type="match status" value="3"/>
</dbReference>
<dbReference type="PANTHER" id="PTHR12815">
    <property type="entry name" value="SORTING AND ASSEMBLY MACHINERY SAMM50 PROTEIN FAMILY MEMBER"/>
    <property type="match status" value="1"/>
</dbReference>
<dbReference type="Pfam" id="PF01103">
    <property type="entry name" value="Omp85"/>
    <property type="match status" value="1"/>
</dbReference>
<dbReference type="AlphaFoldDB" id="A0A3N6PLS8"/>
<dbReference type="InterPro" id="IPR000184">
    <property type="entry name" value="Bac_surfAg_D15"/>
</dbReference>
<keyword evidence="3 7" id="KW-0732">Signal</keyword>
<feature type="signal peptide" evidence="7">
    <location>
        <begin position="1"/>
        <end position="25"/>
    </location>
</feature>
<dbReference type="InterPro" id="IPR034746">
    <property type="entry name" value="POTRA"/>
</dbReference>
<dbReference type="RefSeq" id="WP_124154109.1">
    <property type="nucleotide sequence ID" value="NZ_CAWOLW010000001.1"/>
</dbReference>
<evidence type="ECO:0000256" key="6">
    <source>
        <dbReference type="SAM" id="MobiDB-lite"/>
    </source>
</evidence>
<protein>
    <recommendedName>
        <fullName evidence="8">POTRA domain-containing protein</fullName>
    </recommendedName>
</protein>
<evidence type="ECO:0000313" key="9">
    <source>
        <dbReference type="EMBL" id="RQH57608.1"/>
    </source>
</evidence>
<evidence type="ECO:0000256" key="2">
    <source>
        <dbReference type="ARBA" id="ARBA00022692"/>
    </source>
</evidence>
<dbReference type="InterPro" id="IPR039910">
    <property type="entry name" value="D15-like"/>
</dbReference>
<dbReference type="PANTHER" id="PTHR12815:SF47">
    <property type="entry name" value="TRANSLOCATION AND ASSEMBLY MODULE SUBUNIT TAMA"/>
    <property type="match status" value="1"/>
</dbReference>
<feature type="region of interest" description="Disordered" evidence="6">
    <location>
        <begin position="386"/>
        <end position="425"/>
    </location>
</feature>
<accession>A0A3N6PLS8</accession>
<feature type="compositionally biased region" description="Acidic residues" evidence="6">
    <location>
        <begin position="387"/>
        <end position="397"/>
    </location>
</feature>
<sequence length="1020" mass="112871">MRLSPFLVVIFAASTTFGISKSANAQISKSNTDIDSNFIAISINSRKQFNKFSSTKSFLELGYNFPSQKLFGSINNNFSHISWSKEAVKLDFYDLIKVREITKPVIIGKSLNSKYSSAFNKEFAEFFAFALENLENQHIPQLALINKTVETKLEPTINKQFAPEISTSEIVENQRENPQDFQLAKGVETKLELTINKQFAPEISTSEIVDDWRKNSQNIELAKGVETKLEPTINKQFAPEISTSEIVENQRENPQDFQLAKGVETKLEPTINKQFAPEISTSEIVENQRENPQDFQLAKGVETKLEPTINKQFAANIPTSEIVENQRENPQDFQLAKGVETKLELTINKQFDSEIYQKINLSDSEITQNQQKLTLDPSDNLAKISSPEEEVLEEPDSDAPPSAIESEEFTLSQSQPTEPSTEEAEPLVLVAEVVVSGVDGELEDQVYQVITTQAGRTTTRSQLQRDINAIFATGFFRNVKALPEDTPLGVRVTFEVEPNPVLNSVTIEGAQVFPESEVDRIFGEQYGETLNLKIFEGGVEQVNQWYQDNGYVLGQVIGAPQVNDDGSVILEVAEGEIKDIQVRFVSAEGETTDEEGNLIEGRTREYIITREIQLQPGDIFERQTAEKDIRRVFGLGIFEDVRLGLEPAPDDPNKANVIVNIVEKSTGSLAFGGGVSSASGLFGTVSYQQQNIGGNNQKLGGEFQVGERLLLADISFTDPWIGGDDHRLSYTVNAFRRRAISVIFDSDDENDQRDVDLPNGDNPRVIRTGGGVSFTRPFIPNPFVEPEWTASLGIKYERVEIQDSDGDTEPRDELGNKLTVDDSGEDDLLTIQFGIVNDRRNNPRQPTSGSLLRFGTEQSIPIGSAEIALNRLRANYSFYIPVDFTNFIDGPEALAFNIQGGHIIGDLPPYEAFPLGGTNTVRGYDEGSVGAGRTFLLGTVEYRFPVFGFLGGALFIDAATVFDSQSSVIGNPGGVRNKPGDGIGYGAGIRVQSPLGPIRVDYAINDEGDTRFHFGIGERF</sequence>